<evidence type="ECO:0000256" key="1">
    <source>
        <dbReference type="ARBA" id="ARBA00022516"/>
    </source>
</evidence>
<reference evidence="11" key="1">
    <citation type="submission" date="2017-02" db="EMBL/GenBank/DDBJ databases">
        <authorList>
            <person name="Varghese N."/>
            <person name="Submissions S."/>
        </authorList>
    </citation>
    <scope>NUCLEOTIDE SEQUENCE [LARGE SCALE GENOMIC DNA]</scope>
    <source>
        <strain evidence="11">ATCC 51356</strain>
    </source>
</reference>
<dbReference type="Gene3D" id="2.160.10.10">
    <property type="entry name" value="Hexapeptide repeat proteins"/>
    <property type="match status" value="1"/>
</dbReference>
<dbReference type="UniPathway" id="UPA00973"/>
<organism evidence="10 11">
    <name type="scientific">Porphyromonas circumdentaria</name>
    <dbReference type="NCBI Taxonomy" id="29524"/>
    <lineage>
        <taxon>Bacteria</taxon>
        <taxon>Pseudomonadati</taxon>
        <taxon>Bacteroidota</taxon>
        <taxon>Bacteroidia</taxon>
        <taxon>Bacteroidales</taxon>
        <taxon>Porphyromonadaceae</taxon>
        <taxon>Porphyromonas</taxon>
    </lineage>
</organism>
<dbReference type="GO" id="GO:0009245">
    <property type="term" value="P:lipid A biosynthetic process"/>
    <property type="evidence" value="ECO:0007669"/>
    <property type="project" value="UniProtKB-UniRule"/>
</dbReference>
<accession>A0A1T4NEV5</accession>
<comment type="subunit">
    <text evidence="7">Homotrimer.</text>
</comment>
<dbReference type="NCBIfam" id="TIGR01853">
    <property type="entry name" value="lipid_A_lpxD"/>
    <property type="match status" value="1"/>
</dbReference>
<dbReference type="AlphaFoldDB" id="A0A1T4NEV5"/>
<evidence type="ECO:0000259" key="8">
    <source>
        <dbReference type="Pfam" id="PF04613"/>
    </source>
</evidence>
<dbReference type="RefSeq" id="WP_078737007.1">
    <property type="nucleotide sequence ID" value="NZ_FUXE01000010.1"/>
</dbReference>
<comment type="similarity">
    <text evidence="7">Belongs to the transferase hexapeptide repeat family. LpxD subfamily.</text>
</comment>
<dbReference type="GO" id="GO:0016410">
    <property type="term" value="F:N-acyltransferase activity"/>
    <property type="evidence" value="ECO:0007669"/>
    <property type="project" value="InterPro"/>
</dbReference>
<dbReference type="CDD" id="cd03352">
    <property type="entry name" value="LbH_LpxD"/>
    <property type="match status" value="1"/>
</dbReference>
<dbReference type="GO" id="GO:0016020">
    <property type="term" value="C:membrane"/>
    <property type="evidence" value="ECO:0007669"/>
    <property type="project" value="GOC"/>
</dbReference>
<comment type="function">
    <text evidence="7">Catalyzes the N-acylation of UDP-3-O-acylglucosamine using 3-hydroxyacyl-ACP as the acyl donor. Is involved in the biosynthesis of lipid A, a phosphorylated glycolipid that anchors the lipopolysaccharide to the outer membrane of the cell.</text>
</comment>
<dbReference type="HAMAP" id="MF_00523">
    <property type="entry name" value="LpxD"/>
    <property type="match status" value="1"/>
</dbReference>
<name>A0A1T4NEV5_9PORP</name>
<gene>
    <name evidence="7" type="primary">lpxD</name>
    <name evidence="10" type="ORF">SAMN02745171_01089</name>
</gene>
<dbReference type="InterPro" id="IPR007691">
    <property type="entry name" value="LpxD"/>
</dbReference>
<evidence type="ECO:0000256" key="7">
    <source>
        <dbReference type="HAMAP-Rule" id="MF_00523"/>
    </source>
</evidence>
<evidence type="ECO:0000256" key="2">
    <source>
        <dbReference type="ARBA" id="ARBA00022556"/>
    </source>
</evidence>
<feature type="active site" description="Proton acceptor" evidence="7">
    <location>
        <position position="241"/>
    </location>
</feature>
<dbReference type="Pfam" id="PF04613">
    <property type="entry name" value="LpxD"/>
    <property type="match status" value="1"/>
</dbReference>
<evidence type="ECO:0000256" key="3">
    <source>
        <dbReference type="ARBA" id="ARBA00022679"/>
    </source>
</evidence>
<dbReference type="SUPFAM" id="SSF51161">
    <property type="entry name" value="Trimeric LpxA-like enzymes"/>
    <property type="match status" value="1"/>
</dbReference>
<dbReference type="InterPro" id="IPR011004">
    <property type="entry name" value="Trimer_LpxA-like_sf"/>
</dbReference>
<dbReference type="STRING" id="29524.SAMN02745171_01089"/>
<comment type="pathway">
    <text evidence="7">Bacterial outer membrane biogenesis; LPS lipid A biosynthesis.</text>
</comment>
<dbReference type="GO" id="GO:0103118">
    <property type="term" value="F:UDP-3-O-[(3R)-3-hydroxyacyl]-glucosamine N-acyltransferase activity"/>
    <property type="evidence" value="ECO:0007669"/>
    <property type="project" value="UniProtKB-EC"/>
</dbReference>
<feature type="domain" description="Mannose-1-phosphate guanyltransferase C-terminal" evidence="9">
    <location>
        <begin position="103"/>
        <end position="183"/>
    </location>
</feature>
<dbReference type="InterPro" id="IPR056729">
    <property type="entry name" value="GMPPB_C"/>
</dbReference>
<evidence type="ECO:0000256" key="5">
    <source>
        <dbReference type="ARBA" id="ARBA00023098"/>
    </source>
</evidence>
<keyword evidence="3 7" id="KW-0808">Transferase</keyword>
<evidence type="ECO:0000313" key="10">
    <source>
        <dbReference type="EMBL" id="SJZ77537.1"/>
    </source>
</evidence>
<dbReference type="InterPro" id="IPR001451">
    <property type="entry name" value="Hexapep"/>
</dbReference>
<keyword evidence="1 7" id="KW-0444">Lipid biosynthesis</keyword>
<dbReference type="Proteomes" id="UP000190121">
    <property type="component" value="Unassembled WGS sequence"/>
</dbReference>
<dbReference type="OrthoDB" id="9784739at2"/>
<keyword evidence="4 7" id="KW-0677">Repeat</keyword>
<keyword evidence="11" id="KW-1185">Reference proteome</keyword>
<dbReference type="EMBL" id="FUXE01000010">
    <property type="protein sequence ID" value="SJZ77537.1"/>
    <property type="molecule type" value="Genomic_DNA"/>
</dbReference>
<dbReference type="Gene3D" id="3.40.1390.10">
    <property type="entry name" value="MurE/MurF, N-terminal domain"/>
    <property type="match status" value="1"/>
</dbReference>
<evidence type="ECO:0000256" key="4">
    <source>
        <dbReference type="ARBA" id="ARBA00022737"/>
    </source>
</evidence>
<keyword evidence="6 7" id="KW-0012">Acyltransferase</keyword>
<dbReference type="Pfam" id="PF25087">
    <property type="entry name" value="GMPPB_C"/>
    <property type="match status" value="1"/>
</dbReference>
<sequence length="350" mass="37348">MRYTLKEIASLIEGTVEGDADATVSAFGKIEEAKEGELSFIANSKYASFLYTSEATAVLVSKDFCPTHAYKPALIRVENPYASLAKLMQFVAKELNPERNGIAQEAFIHPSVQIPANCYIAPFAYIEEGVVLGEGCSIYPHSYIGKDVTIGANTIIYPHVSIYYNCTIGSRCIVHAGSVIGSDGFGFAPTEDGYDKIPQLGTVKIEDDVEIGANTCIDRAVMGATVIGKGTKLDNLIQVAHNCTIGEHTVVASQSGMAGSSHLGSWCKIGGQAGIAGHITVGDRVNMGGQTGVLGNIKSDRTLLGSPAMDLSKALRAYTIIPKLPELSSRLSDLEKKLNQIESKLCNNKH</sequence>
<evidence type="ECO:0000256" key="6">
    <source>
        <dbReference type="ARBA" id="ARBA00023315"/>
    </source>
</evidence>
<dbReference type="PANTHER" id="PTHR43378">
    <property type="entry name" value="UDP-3-O-ACYLGLUCOSAMINE N-ACYLTRANSFERASE"/>
    <property type="match status" value="1"/>
</dbReference>
<evidence type="ECO:0000259" key="9">
    <source>
        <dbReference type="Pfam" id="PF25087"/>
    </source>
</evidence>
<dbReference type="InterPro" id="IPR020573">
    <property type="entry name" value="UDP_GlcNAc_AcTrfase_non-rep"/>
</dbReference>
<keyword evidence="5 7" id="KW-0443">Lipid metabolism</keyword>
<dbReference type="EC" id="2.3.1.191" evidence="7"/>
<evidence type="ECO:0000313" key="11">
    <source>
        <dbReference type="Proteomes" id="UP000190121"/>
    </source>
</evidence>
<protein>
    <recommendedName>
        <fullName evidence="7">UDP-3-O-acylglucosamine N-acyltransferase</fullName>
        <ecNumber evidence="7">2.3.1.191</ecNumber>
    </recommendedName>
</protein>
<dbReference type="NCBIfam" id="NF002060">
    <property type="entry name" value="PRK00892.1"/>
    <property type="match status" value="1"/>
</dbReference>
<keyword evidence="2 7" id="KW-0441">Lipid A biosynthesis</keyword>
<feature type="domain" description="UDP-3-O-[3-hydroxymyristoyl] glucosamine N-acyltransferase non-repeat region" evidence="8">
    <location>
        <begin position="21"/>
        <end position="90"/>
    </location>
</feature>
<dbReference type="Pfam" id="PF00132">
    <property type="entry name" value="Hexapep"/>
    <property type="match status" value="1"/>
</dbReference>
<proteinExistence type="inferred from homology"/>
<dbReference type="PANTHER" id="PTHR43378:SF2">
    <property type="entry name" value="UDP-3-O-ACYLGLUCOSAMINE N-ACYLTRANSFERASE 1, MITOCHONDRIAL-RELATED"/>
    <property type="match status" value="1"/>
</dbReference>
<comment type="catalytic activity">
    <reaction evidence="7">
        <text>a UDP-3-O-[(3R)-3-hydroxyacyl]-alpha-D-glucosamine + a (3R)-hydroxyacyl-[ACP] = a UDP-2-N,3-O-bis[(3R)-3-hydroxyacyl]-alpha-D-glucosamine + holo-[ACP] + H(+)</text>
        <dbReference type="Rhea" id="RHEA:53836"/>
        <dbReference type="Rhea" id="RHEA-COMP:9685"/>
        <dbReference type="Rhea" id="RHEA-COMP:9945"/>
        <dbReference type="ChEBI" id="CHEBI:15378"/>
        <dbReference type="ChEBI" id="CHEBI:64479"/>
        <dbReference type="ChEBI" id="CHEBI:78827"/>
        <dbReference type="ChEBI" id="CHEBI:137740"/>
        <dbReference type="ChEBI" id="CHEBI:137748"/>
        <dbReference type="EC" id="2.3.1.191"/>
    </reaction>
</comment>